<accession>A0A183N450</accession>
<evidence type="ECO:0000313" key="2">
    <source>
        <dbReference type="EMBL" id="VDP45761.1"/>
    </source>
</evidence>
<proteinExistence type="predicted"/>
<feature type="region of interest" description="Disordered" evidence="1">
    <location>
        <begin position="27"/>
        <end position="47"/>
    </location>
</feature>
<gene>
    <name evidence="2" type="ORF">SMRZ_LOCUS23075</name>
</gene>
<sequence>MKRDIYDAFGSRDFKGPPHLLHLIKEPVPFPEPPPPAPPRRSLEPIL</sequence>
<dbReference type="Proteomes" id="UP000277204">
    <property type="component" value="Unassembled WGS sequence"/>
</dbReference>
<organism evidence="2 3">
    <name type="scientific">Schistosoma margrebowiei</name>
    <dbReference type="NCBI Taxonomy" id="48269"/>
    <lineage>
        <taxon>Eukaryota</taxon>
        <taxon>Metazoa</taxon>
        <taxon>Spiralia</taxon>
        <taxon>Lophotrochozoa</taxon>
        <taxon>Platyhelminthes</taxon>
        <taxon>Trematoda</taxon>
        <taxon>Digenea</taxon>
        <taxon>Strigeidida</taxon>
        <taxon>Schistosomatoidea</taxon>
        <taxon>Schistosomatidae</taxon>
        <taxon>Schistosoma</taxon>
    </lineage>
</organism>
<dbReference type="AlphaFoldDB" id="A0A183N450"/>
<dbReference type="EMBL" id="UZAI01019498">
    <property type="protein sequence ID" value="VDP45761.1"/>
    <property type="molecule type" value="Genomic_DNA"/>
</dbReference>
<feature type="compositionally biased region" description="Pro residues" evidence="1">
    <location>
        <begin position="28"/>
        <end position="39"/>
    </location>
</feature>
<evidence type="ECO:0000313" key="3">
    <source>
        <dbReference type="Proteomes" id="UP000277204"/>
    </source>
</evidence>
<name>A0A183N450_9TREM</name>
<keyword evidence="3" id="KW-1185">Reference proteome</keyword>
<reference evidence="2 3" key="1">
    <citation type="submission" date="2018-11" db="EMBL/GenBank/DDBJ databases">
        <authorList>
            <consortium name="Pathogen Informatics"/>
        </authorList>
    </citation>
    <scope>NUCLEOTIDE SEQUENCE [LARGE SCALE GENOMIC DNA]</scope>
    <source>
        <strain evidence="2 3">Zambia</strain>
    </source>
</reference>
<protein>
    <submittedName>
        <fullName evidence="2">Uncharacterized protein</fullName>
    </submittedName>
</protein>
<evidence type="ECO:0000256" key="1">
    <source>
        <dbReference type="SAM" id="MobiDB-lite"/>
    </source>
</evidence>